<feature type="transmembrane region" description="Helical" evidence="13">
    <location>
        <begin position="286"/>
        <end position="306"/>
    </location>
</feature>
<comment type="function">
    <text evidence="1">Multidrug efflux pump.</text>
</comment>
<evidence type="ECO:0000256" key="9">
    <source>
        <dbReference type="ARBA" id="ARBA00022989"/>
    </source>
</evidence>
<comment type="similarity">
    <text evidence="3">Belongs to the multi antimicrobial extrusion (MATE) (TC 2.A.66.1) family.</text>
</comment>
<dbReference type="RefSeq" id="WP_128674913.1">
    <property type="nucleotide sequence ID" value="NZ_RRCO01000006.1"/>
</dbReference>
<feature type="transmembrane region" description="Helical" evidence="13">
    <location>
        <begin position="12"/>
        <end position="31"/>
    </location>
</feature>
<protein>
    <recommendedName>
        <fullName evidence="4">Probable multidrug resistance protein NorM</fullName>
    </recommendedName>
    <alternativeName>
        <fullName evidence="12">Multidrug-efflux transporter</fullName>
    </alternativeName>
</protein>
<dbReference type="Proteomes" id="UP000272490">
    <property type="component" value="Unassembled WGS sequence"/>
</dbReference>
<evidence type="ECO:0000256" key="4">
    <source>
        <dbReference type="ARBA" id="ARBA00020268"/>
    </source>
</evidence>
<evidence type="ECO:0000256" key="1">
    <source>
        <dbReference type="ARBA" id="ARBA00003408"/>
    </source>
</evidence>
<feature type="transmembrane region" description="Helical" evidence="13">
    <location>
        <begin position="360"/>
        <end position="381"/>
    </location>
</feature>
<feature type="transmembrane region" description="Helical" evidence="13">
    <location>
        <begin position="139"/>
        <end position="163"/>
    </location>
</feature>
<keyword evidence="8 13" id="KW-0812">Transmembrane</keyword>
<dbReference type="OrthoDB" id="9776324at2"/>
<evidence type="ECO:0000256" key="7">
    <source>
        <dbReference type="ARBA" id="ARBA00022475"/>
    </source>
</evidence>
<feature type="transmembrane region" description="Helical" evidence="13">
    <location>
        <begin position="197"/>
        <end position="220"/>
    </location>
</feature>
<accession>A0A3P3QTK3</accession>
<evidence type="ECO:0000256" key="11">
    <source>
        <dbReference type="ARBA" id="ARBA00023136"/>
    </source>
</evidence>
<dbReference type="CDD" id="cd13138">
    <property type="entry name" value="MATE_yoeA_like"/>
    <property type="match status" value="1"/>
</dbReference>
<dbReference type="GO" id="GO:0042910">
    <property type="term" value="F:xenobiotic transmembrane transporter activity"/>
    <property type="evidence" value="ECO:0007669"/>
    <property type="project" value="InterPro"/>
</dbReference>
<evidence type="ECO:0000256" key="5">
    <source>
        <dbReference type="ARBA" id="ARBA00022448"/>
    </source>
</evidence>
<organism evidence="14 15">
    <name type="scientific">Lachnoanaerobaculum gingivalis</name>
    <dbReference type="NCBI Taxonomy" id="2490855"/>
    <lineage>
        <taxon>Bacteria</taxon>
        <taxon>Bacillati</taxon>
        <taxon>Bacillota</taxon>
        <taxon>Clostridia</taxon>
        <taxon>Lachnospirales</taxon>
        <taxon>Lachnospiraceae</taxon>
        <taxon>Lachnoanaerobaculum</taxon>
    </lineage>
</organism>
<name>A0A3P3QTK3_9FIRM</name>
<dbReference type="InterPro" id="IPR048279">
    <property type="entry name" value="MdtK-like"/>
</dbReference>
<evidence type="ECO:0000256" key="2">
    <source>
        <dbReference type="ARBA" id="ARBA00004651"/>
    </source>
</evidence>
<feature type="transmembrane region" description="Helical" evidence="13">
    <location>
        <begin position="170"/>
        <end position="191"/>
    </location>
</feature>
<keyword evidence="10" id="KW-0406">Ion transport</keyword>
<keyword evidence="6" id="KW-0050">Antiport</keyword>
<gene>
    <name evidence="14" type="ORF">EHV10_12370</name>
</gene>
<evidence type="ECO:0000256" key="10">
    <source>
        <dbReference type="ARBA" id="ARBA00023065"/>
    </source>
</evidence>
<feature type="transmembrane region" description="Helical" evidence="13">
    <location>
        <begin position="318"/>
        <end position="340"/>
    </location>
</feature>
<sequence>MEQTKKQDMTKGNITLQLLLFFFPILLGTFFQQLYNTADAVIVGQNVGKLGLAAVGGTTSTIINLFIGVFVGLSSGFSVIVSQHYGAKNNKLVSICVHTSIAFSLIVGFMVSILGIIFSKTMLANMNIPDDMMSMALPYLQIYFLGLAPNLIYNMGAGLLRAVGDSKTPLIFLVISCFVNIVLDIILIHYMNMGVTGAAVATVTSQIISALLVIIVLYRRNDALKLRLKSLQINFSELKKMISIGTAAGMQSAMYTIANILIQASINSLGTDTIAAFTAYGKIDTLFWMTIQSLGISVTTFTGQNFGYGNKERVKKGIIYGMILSVVITGIVMVLLKLFGRSIYTLFTQDENVLKIGSQMLDFMVIAFPAYIIIEIFSGSLRGIGDSWIPMIMTAGGVCVLRIVWIIVMVPKFPNFYTILWAYPISWIITSTLFLIYMFGFSKMKLWLKSNIYVID</sequence>
<evidence type="ECO:0000256" key="8">
    <source>
        <dbReference type="ARBA" id="ARBA00022692"/>
    </source>
</evidence>
<feature type="transmembrane region" description="Helical" evidence="13">
    <location>
        <begin position="51"/>
        <end position="80"/>
    </location>
</feature>
<feature type="transmembrane region" description="Helical" evidence="13">
    <location>
        <begin position="241"/>
        <end position="266"/>
    </location>
</feature>
<proteinExistence type="inferred from homology"/>
<dbReference type="EMBL" id="RRCO01000006">
    <property type="protein sequence ID" value="RRJ24574.1"/>
    <property type="molecule type" value="Genomic_DNA"/>
</dbReference>
<dbReference type="GO" id="GO:0006811">
    <property type="term" value="P:monoatomic ion transport"/>
    <property type="evidence" value="ECO:0007669"/>
    <property type="project" value="UniProtKB-KW"/>
</dbReference>
<evidence type="ECO:0000256" key="12">
    <source>
        <dbReference type="ARBA" id="ARBA00031636"/>
    </source>
</evidence>
<evidence type="ECO:0000313" key="15">
    <source>
        <dbReference type="Proteomes" id="UP000272490"/>
    </source>
</evidence>
<evidence type="ECO:0000256" key="13">
    <source>
        <dbReference type="SAM" id="Phobius"/>
    </source>
</evidence>
<dbReference type="PANTHER" id="PTHR43298:SF2">
    <property type="entry name" value="FMN_FAD EXPORTER YEEO-RELATED"/>
    <property type="match status" value="1"/>
</dbReference>
<keyword evidence="5" id="KW-0813">Transport</keyword>
<keyword evidence="7" id="KW-1003">Cell membrane</keyword>
<keyword evidence="11 13" id="KW-0472">Membrane</keyword>
<evidence type="ECO:0000256" key="3">
    <source>
        <dbReference type="ARBA" id="ARBA00010199"/>
    </source>
</evidence>
<dbReference type="GO" id="GO:0005886">
    <property type="term" value="C:plasma membrane"/>
    <property type="evidence" value="ECO:0007669"/>
    <property type="project" value="UniProtKB-SubCell"/>
</dbReference>
<feature type="transmembrane region" description="Helical" evidence="13">
    <location>
        <begin position="92"/>
        <end position="119"/>
    </location>
</feature>
<comment type="subcellular location">
    <subcellularLocation>
        <location evidence="2">Cell membrane</location>
        <topology evidence="2">Multi-pass membrane protein</topology>
    </subcellularLocation>
</comment>
<feature type="transmembrane region" description="Helical" evidence="13">
    <location>
        <begin position="388"/>
        <end position="408"/>
    </location>
</feature>
<reference evidence="14 15" key="1">
    <citation type="submission" date="2018-11" db="EMBL/GenBank/DDBJ databases">
        <title>Genome sequencing of Lachnoanaerobaculum sp. KCOM 2030 (= ChDC B114).</title>
        <authorList>
            <person name="Kook J.-K."/>
            <person name="Park S.-N."/>
            <person name="Lim Y.K."/>
        </authorList>
    </citation>
    <scope>NUCLEOTIDE SEQUENCE [LARGE SCALE GENOMIC DNA]</scope>
    <source>
        <strain evidence="14 15">KCOM 2030</strain>
    </source>
</reference>
<comment type="caution">
    <text evidence="14">The sequence shown here is derived from an EMBL/GenBank/DDBJ whole genome shotgun (WGS) entry which is preliminary data.</text>
</comment>
<dbReference type="InterPro" id="IPR002528">
    <property type="entry name" value="MATE_fam"/>
</dbReference>
<evidence type="ECO:0000256" key="6">
    <source>
        <dbReference type="ARBA" id="ARBA00022449"/>
    </source>
</evidence>
<keyword evidence="9 13" id="KW-1133">Transmembrane helix</keyword>
<evidence type="ECO:0000313" key="14">
    <source>
        <dbReference type="EMBL" id="RRJ24574.1"/>
    </source>
</evidence>
<feature type="transmembrane region" description="Helical" evidence="13">
    <location>
        <begin position="420"/>
        <end position="440"/>
    </location>
</feature>
<dbReference type="AlphaFoldDB" id="A0A3P3QTK3"/>
<dbReference type="PIRSF" id="PIRSF006603">
    <property type="entry name" value="DinF"/>
    <property type="match status" value="1"/>
</dbReference>
<dbReference type="InterPro" id="IPR050222">
    <property type="entry name" value="MATE_MdtK"/>
</dbReference>
<dbReference type="GO" id="GO:0015297">
    <property type="term" value="F:antiporter activity"/>
    <property type="evidence" value="ECO:0007669"/>
    <property type="project" value="UniProtKB-KW"/>
</dbReference>
<dbReference type="Pfam" id="PF01554">
    <property type="entry name" value="MatE"/>
    <property type="match status" value="2"/>
</dbReference>
<keyword evidence="15" id="KW-1185">Reference proteome</keyword>
<dbReference type="PANTHER" id="PTHR43298">
    <property type="entry name" value="MULTIDRUG RESISTANCE PROTEIN NORM-RELATED"/>
    <property type="match status" value="1"/>
</dbReference>
<dbReference type="NCBIfam" id="TIGR00797">
    <property type="entry name" value="matE"/>
    <property type="match status" value="1"/>
</dbReference>